<keyword evidence="2" id="KW-0611">Plant defense</keyword>
<dbReference type="PANTHER" id="PTHR36766:SF70">
    <property type="entry name" value="DISEASE RESISTANCE PROTEIN RGA4"/>
    <property type="match status" value="1"/>
</dbReference>
<dbReference type="PANTHER" id="PTHR36766">
    <property type="entry name" value="PLANT BROAD-SPECTRUM MILDEW RESISTANCE PROTEIN RPW8"/>
    <property type="match status" value="1"/>
</dbReference>
<dbReference type="Gene3D" id="3.80.10.10">
    <property type="entry name" value="Ribonuclease Inhibitor"/>
    <property type="match status" value="1"/>
</dbReference>
<evidence type="ECO:0000259" key="3">
    <source>
        <dbReference type="Pfam" id="PF25019"/>
    </source>
</evidence>
<gene>
    <name evidence="4" type="primary">ADR1_1</name>
    <name evidence="4" type="ORF">CFP56_031221</name>
</gene>
<evidence type="ECO:0000256" key="2">
    <source>
        <dbReference type="ARBA" id="ARBA00022821"/>
    </source>
</evidence>
<accession>A0AAW0JL80</accession>
<protein>
    <submittedName>
        <fullName evidence="4">Disease resistance protein adr1</fullName>
    </submittedName>
</protein>
<dbReference type="InterPro" id="IPR032675">
    <property type="entry name" value="LRR_dom_sf"/>
</dbReference>
<name>A0AAW0JL80_QUESU</name>
<feature type="domain" description="R13L1/DRL21-like LRR repeat region" evidence="3">
    <location>
        <begin position="163"/>
        <end position="224"/>
    </location>
</feature>
<proteinExistence type="predicted"/>
<organism evidence="4 5">
    <name type="scientific">Quercus suber</name>
    <name type="common">Cork oak</name>
    <dbReference type="NCBI Taxonomy" id="58331"/>
    <lineage>
        <taxon>Eukaryota</taxon>
        <taxon>Viridiplantae</taxon>
        <taxon>Streptophyta</taxon>
        <taxon>Embryophyta</taxon>
        <taxon>Tracheophyta</taxon>
        <taxon>Spermatophyta</taxon>
        <taxon>Magnoliopsida</taxon>
        <taxon>eudicotyledons</taxon>
        <taxon>Gunneridae</taxon>
        <taxon>Pentapetalae</taxon>
        <taxon>rosids</taxon>
        <taxon>fabids</taxon>
        <taxon>Fagales</taxon>
        <taxon>Fagaceae</taxon>
        <taxon>Quercus</taxon>
    </lineage>
</organism>
<reference evidence="4 5" key="1">
    <citation type="journal article" date="2018" name="Sci. Data">
        <title>The draft genome sequence of cork oak.</title>
        <authorList>
            <person name="Ramos A.M."/>
            <person name="Usie A."/>
            <person name="Barbosa P."/>
            <person name="Barros P.M."/>
            <person name="Capote T."/>
            <person name="Chaves I."/>
            <person name="Simoes F."/>
            <person name="Abreu I."/>
            <person name="Carrasquinho I."/>
            <person name="Faro C."/>
            <person name="Guimaraes J.B."/>
            <person name="Mendonca D."/>
            <person name="Nobrega F."/>
            <person name="Rodrigues L."/>
            <person name="Saibo N.J.M."/>
            <person name="Varela M.C."/>
            <person name="Egas C."/>
            <person name="Matos J."/>
            <person name="Miguel C.M."/>
            <person name="Oliveira M.M."/>
            <person name="Ricardo C.P."/>
            <person name="Goncalves S."/>
        </authorList>
    </citation>
    <scope>NUCLEOTIDE SEQUENCE [LARGE SCALE GENOMIC DNA]</scope>
    <source>
        <strain evidence="5">cv. HL8</strain>
    </source>
</reference>
<dbReference type="GO" id="GO:0006952">
    <property type="term" value="P:defense response"/>
    <property type="evidence" value="ECO:0007669"/>
    <property type="project" value="UniProtKB-KW"/>
</dbReference>
<dbReference type="Proteomes" id="UP000237347">
    <property type="component" value="Unassembled WGS sequence"/>
</dbReference>
<sequence length="289" mass="32292">ARRIKTFLLPCQPWYCTSNLDSSTYSAIVASLNLRLARCSLKQSLERMMINNKTCSGNLPSIASSSSSSTIVAPLSKLSYMRIEEALPEECLPNLISLRTLYLINCPLPQGIRYLTALQHLLVGNSKVVDLFNDWDEMEWQGLTTLLSLEFFALPKLVSLPMGLQYVSSLQKLNISICDSLIAIPEWICKLISLQSLEIRECPNLESLPEGIGALTSLQTLEIFDFPKLESLPEGIDEEEPNEEAKKPACQNWDLIKAFGCCNYSTTQQLTHWAEVGFQGEGKTVHVND</sequence>
<dbReference type="AlphaFoldDB" id="A0AAW0JL80"/>
<keyword evidence="1" id="KW-0433">Leucine-rich repeat</keyword>
<keyword evidence="5" id="KW-1185">Reference proteome</keyword>
<dbReference type="SUPFAM" id="SSF52047">
    <property type="entry name" value="RNI-like"/>
    <property type="match status" value="1"/>
</dbReference>
<dbReference type="InterPro" id="IPR056789">
    <property type="entry name" value="LRR_R13L1-DRL21"/>
</dbReference>
<dbReference type="Pfam" id="PF25019">
    <property type="entry name" value="LRR_R13L1-DRL21"/>
    <property type="match status" value="1"/>
</dbReference>
<feature type="non-terminal residue" evidence="4">
    <location>
        <position position="1"/>
    </location>
</feature>
<evidence type="ECO:0000256" key="1">
    <source>
        <dbReference type="ARBA" id="ARBA00022614"/>
    </source>
</evidence>
<evidence type="ECO:0000313" key="4">
    <source>
        <dbReference type="EMBL" id="KAK7827303.1"/>
    </source>
</evidence>
<dbReference type="EMBL" id="PKMF04000524">
    <property type="protein sequence ID" value="KAK7827303.1"/>
    <property type="molecule type" value="Genomic_DNA"/>
</dbReference>
<evidence type="ECO:0000313" key="5">
    <source>
        <dbReference type="Proteomes" id="UP000237347"/>
    </source>
</evidence>
<comment type="caution">
    <text evidence="4">The sequence shown here is derived from an EMBL/GenBank/DDBJ whole genome shotgun (WGS) entry which is preliminary data.</text>
</comment>